<accession>W7EB38</accession>
<evidence type="ECO:0000313" key="2">
    <source>
        <dbReference type="Proteomes" id="UP000054337"/>
    </source>
</evidence>
<dbReference type="GeneID" id="26252176"/>
<keyword evidence="2" id="KW-1185">Reference proteome</keyword>
<evidence type="ECO:0000313" key="1">
    <source>
        <dbReference type="EMBL" id="EUN24239.1"/>
    </source>
</evidence>
<reference evidence="1 2" key="1">
    <citation type="journal article" date="2013" name="PLoS Genet.">
        <title>Comparative genome structure, secondary metabolite, and effector coding capacity across Cochliobolus pathogens.</title>
        <authorList>
            <person name="Condon B.J."/>
            <person name="Leng Y."/>
            <person name="Wu D."/>
            <person name="Bushley K.E."/>
            <person name="Ohm R.A."/>
            <person name="Otillar R."/>
            <person name="Martin J."/>
            <person name="Schackwitz W."/>
            <person name="Grimwood J."/>
            <person name="MohdZainudin N."/>
            <person name="Xue C."/>
            <person name="Wang R."/>
            <person name="Manning V.A."/>
            <person name="Dhillon B."/>
            <person name="Tu Z.J."/>
            <person name="Steffenson B.J."/>
            <person name="Salamov A."/>
            <person name="Sun H."/>
            <person name="Lowry S."/>
            <person name="LaButti K."/>
            <person name="Han J."/>
            <person name="Copeland A."/>
            <person name="Lindquist E."/>
            <person name="Barry K."/>
            <person name="Schmutz J."/>
            <person name="Baker S.E."/>
            <person name="Ciuffetti L.M."/>
            <person name="Grigoriev I.V."/>
            <person name="Zhong S."/>
            <person name="Turgeon B.G."/>
        </authorList>
    </citation>
    <scope>NUCLEOTIDE SEQUENCE [LARGE SCALE GENOMIC DNA]</scope>
    <source>
        <strain evidence="1 2">FI3</strain>
    </source>
</reference>
<dbReference type="RefSeq" id="XP_014553775.1">
    <property type="nucleotide sequence ID" value="XM_014698289.1"/>
</dbReference>
<gene>
    <name evidence="1" type="ORF">COCVIDRAFT_18395</name>
</gene>
<dbReference type="HOGENOM" id="CLU_894257_0_0_1"/>
<proteinExistence type="predicted"/>
<dbReference type="Proteomes" id="UP000054337">
    <property type="component" value="Unassembled WGS sequence"/>
</dbReference>
<organism evidence="1 2">
    <name type="scientific">Bipolaris victoriae (strain FI3)</name>
    <name type="common">Victoria blight of oats agent</name>
    <name type="synonym">Cochliobolus victoriae</name>
    <dbReference type="NCBI Taxonomy" id="930091"/>
    <lineage>
        <taxon>Eukaryota</taxon>
        <taxon>Fungi</taxon>
        <taxon>Dikarya</taxon>
        <taxon>Ascomycota</taxon>
        <taxon>Pezizomycotina</taxon>
        <taxon>Dothideomycetes</taxon>
        <taxon>Pleosporomycetidae</taxon>
        <taxon>Pleosporales</taxon>
        <taxon>Pleosporineae</taxon>
        <taxon>Pleosporaceae</taxon>
        <taxon>Bipolaris</taxon>
    </lineage>
</organism>
<name>W7EB38_BIPV3</name>
<dbReference type="AlphaFoldDB" id="W7EB38"/>
<dbReference type="EMBL" id="KI968771">
    <property type="protein sequence ID" value="EUN24239.1"/>
    <property type="molecule type" value="Genomic_DNA"/>
</dbReference>
<sequence length="311" mass="33649">MPSGISFGTIVNLDILEAQNPVTSPGSAPLGKSDSQVYEHLGTWRDTLAAMGRGEATAPFVYWQAPDDTRGGYTCRLSRHAAPHTGNSNYTHSRSAAVTCQHDSIAVQPTLLHNKQLSWSWWTEIKRPLKMVRFGEDAVRLRGHKQKASSCRGGILGHRDRTTGPPGNCSRRVNTRTGEDGGNGAVHIVVRPTPIVLIHGQVAHFPGIFFLHPIHPSSLALHHLWPALKPGFGSRIESHGLPVQLSSTAVCTNLAPVGVRVDSGGRGLLPSLHPCRQTLVPMATWGACCPPPRRPLRITCSQGASRHFSQT</sequence>
<protein>
    <submittedName>
        <fullName evidence="1">Uncharacterized protein</fullName>
    </submittedName>
</protein>